<dbReference type="EMBL" id="MIPY01000058">
    <property type="protein sequence ID" value="OES24832.1"/>
    <property type="molecule type" value="Genomic_DNA"/>
</dbReference>
<dbReference type="RefSeq" id="WP_069945337.1">
    <property type="nucleotide sequence ID" value="NZ_MIPW01000063.1"/>
</dbReference>
<keyword evidence="1" id="KW-1133">Transmembrane helix</keyword>
<keyword evidence="1" id="KW-0472">Membrane</keyword>
<name>A0AB36FRP9_ALTMA</name>
<proteinExistence type="predicted"/>
<feature type="transmembrane region" description="Helical" evidence="1">
    <location>
        <begin position="56"/>
        <end position="73"/>
    </location>
</feature>
<feature type="transmembrane region" description="Helical" evidence="1">
    <location>
        <begin position="7"/>
        <end position="25"/>
    </location>
</feature>
<dbReference type="Proteomes" id="UP000095392">
    <property type="component" value="Unassembled WGS sequence"/>
</dbReference>
<keyword evidence="3" id="KW-1185">Reference proteome</keyword>
<feature type="transmembrane region" description="Helical" evidence="1">
    <location>
        <begin position="31"/>
        <end position="47"/>
    </location>
</feature>
<evidence type="ECO:0000313" key="2">
    <source>
        <dbReference type="EMBL" id="OES24832.1"/>
    </source>
</evidence>
<evidence type="ECO:0000256" key="1">
    <source>
        <dbReference type="SAM" id="Phobius"/>
    </source>
</evidence>
<sequence>MNYKTAFIIYVIIGVMLTSTTQIIGYGAQQAGLMMAAFVLRLLFMVFQERIEKEEYLMFGFVLIALSFGASLMTFDAPWYVITLNVLMVLLGYVAAASVGRLKARQG</sequence>
<gene>
    <name evidence="2" type="ORF">BFV95_4591</name>
</gene>
<evidence type="ECO:0000313" key="3">
    <source>
        <dbReference type="Proteomes" id="UP000095392"/>
    </source>
</evidence>
<comment type="caution">
    <text evidence="2">The sequence shown here is derived from an EMBL/GenBank/DDBJ whole genome shotgun (WGS) entry which is preliminary data.</text>
</comment>
<organism evidence="2 3">
    <name type="scientific">Alteromonas macleodii</name>
    <name type="common">Pseudoalteromonas macleodii</name>
    <dbReference type="NCBI Taxonomy" id="28108"/>
    <lineage>
        <taxon>Bacteria</taxon>
        <taxon>Pseudomonadati</taxon>
        <taxon>Pseudomonadota</taxon>
        <taxon>Gammaproteobacteria</taxon>
        <taxon>Alteromonadales</taxon>
        <taxon>Alteromonadaceae</taxon>
        <taxon>Alteromonas/Salinimonas group</taxon>
        <taxon>Alteromonas</taxon>
    </lineage>
</organism>
<accession>A0AB36FRP9</accession>
<feature type="transmembrane region" description="Helical" evidence="1">
    <location>
        <begin position="79"/>
        <end position="99"/>
    </location>
</feature>
<reference evidence="2 3" key="1">
    <citation type="submission" date="2016-09" db="EMBL/GenBank/DDBJ databases">
        <title>Draft Genome Sequence of four Alteromonas macleodii strains isolated from copper coupons and grown long-term at elevated copper levels.</title>
        <authorList>
            <person name="Cusick K."/>
            <person name="Dale J."/>
            <person name="Little B."/>
            <person name="Biffinger J."/>
        </authorList>
    </citation>
    <scope>NUCLEOTIDE SEQUENCE [LARGE SCALE GENOMIC DNA]</scope>
    <source>
        <strain evidence="2 3">KCP01</strain>
    </source>
</reference>
<protein>
    <submittedName>
        <fullName evidence="2">Membrane protein</fullName>
    </submittedName>
</protein>
<keyword evidence="1" id="KW-0812">Transmembrane</keyword>
<dbReference type="AlphaFoldDB" id="A0AB36FRP9"/>